<proteinExistence type="predicted"/>
<keyword evidence="1" id="KW-1133">Transmembrane helix</keyword>
<keyword evidence="3" id="KW-1185">Reference proteome</keyword>
<reference evidence="2 3" key="1">
    <citation type="journal article" date="2021" name="Front. Microbiol.">
        <title>Aerobic Denitrification and Heterotrophic Sulfur Oxidation in the Genus Halomonas Revealed by Six Novel Species Characterizations and Genome-Based Analysis.</title>
        <authorList>
            <person name="Wang L."/>
            <person name="Shao Z."/>
        </authorList>
    </citation>
    <scope>NUCLEOTIDE SEQUENCE [LARGE SCALE GENOMIC DNA]</scope>
    <source>
        <strain evidence="2 3">MCCC 1A11058</strain>
    </source>
</reference>
<name>A0ABS9AZ91_9GAMM</name>
<evidence type="ECO:0000313" key="3">
    <source>
        <dbReference type="Proteomes" id="UP001320272"/>
    </source>
</evidence>
<sequence length="293" mass="34070">MNSHKGVTRRAIINLVMVVFSLIFGVWLGAWYFGVQPLMRDFSPQPISDIFSSINALFAGLAFGGVILTIFLQIKELQETRDELAKTASANHSMAQANLAMAVHANEKSVLDLFQVYCSEYFQQVKDSSMSVLIPCVASRKYCEFVVSRFFVADQLPFPEESWDKIKRVTYCKTYDEFRSEEQRYRYKLDELINYFTLLAGQSNSSEVIRKCDFSYSWWRPLFWMLALLQEDRYEQNEEVRKYATPLYLRAVVEKLDSVYGFEPFANAEEAWQYILNHPKVKSYGVDELYSSS</sequence>
<feature type="transmembrane region" description="Helical" evidence="1">
    <location>
        <begin position="12"/>
        <end position="33"/>
    </location>
</feature>
<organism evidence="2 3">
    <name type="scientific">Billgrantia aerodenitrificans</name>
    <dbReference type="NCBI Taxonomy" id="2733483"/>
    <lineage>
        <taxon>Bacteria</taxon>
        <taxon>Pseudomonadati</taxon>
        <taxon>Pseudomonadota</taxon>
        <taxon>Gammaproteobacteria</taxon>
        <taxon>Oceanospirillales</taxon>
        <taxon>Halomonadaceae</taxon>
        <taxon>Billgrantia</taxon>
    </lineage>
</organism>
<accession>A0ABS9AZ91</accession>
<comment type="caution">
    <text evidence="2">The sequence shown here is derived from an EMBL/GenBank/DDBJ whole genome shotgun (WGS) entry which is preliminary data.</text>
</comment>
<gene>
    <name evidence="2" type="ORF">HOP59_23110</name>
</gene>
<keyword evidence="1" id="KW-0812">Transmembrane</keyword>
<feature type="transmembrane region" description="Helical" evidence="1">
    <location>
        <begin position="53"/>
        <end position="72"/>
    </location>
</feature>
<evidence type="ECO:0008006" key="4">
    <source>
        <dbReference type="Google" id="ProtNLM"/>
    </source>
</evidence>
<keyword evidence="1" id="KW-0472">Membrane</keyword>
<evidence type="ECO:0000256" key="1">
    <source>
        <dbReference type="SAM" id="Phobius"/>
    </source>
</evidence>
<evidence type="ECO:0000313" key="2">
    <source>
        <dbReference type="EMBL" id="MCE8027021.1"/>
    </source>
</evidence>
<dbReference type="Proteomes" id="UP001320272">
    <property type="component" value="Unassembled WGS sequence"/>
</dbReference>
<protein>
    <recommendedName>
        <fullName evidence="4">Phage abortive infection protein</fullName>
    </recommendedName>
</protein>
<dbReference type="EMBL" id="JABFTV010000022">
    <property type="protein sequence ID" value="MCE8027021.1"/>
    <property type="molecule type" value="Genomic_DNA"/>
</dbReference>
<dbReference type="RefSeq" id="WP_010628908.1">
    <property type="nucleotide sequence ID" value="NZ_JABFTV010000022.1"/>
</dbReference>